<feature type="domain" description="DUF4939" evidence="2">
    <location>
        <begin position="128"/>
        <end position="211"/>
    </location>
</feature>
<feature type="region of interest" description="Disordered" evidence="1">
    <location>
        <begin position="92"/>
        <end position="130"/>
    </location>
</feature>
<dbReference type="InterPro" id="IPR032549">
    <property type="entry name" value="DUF4939"/>
</dbReference>
<feature type="compositionally biased region" description="Low complexity" evidence="1">
    <location>
        <begin position="106"/>
        <end position="116"/>
    </location>
</feature>
<name>A0AAV1QDT0_SCOSC</name>
<evidence type="ECO:0000259" key="2">
    <source>
        <dbReference type="Pfam" id="PF16297"/>
    </source>
</evidence>
<evidence type="ECO:0000313" key="4">
    <source>
        <dbReference type="Proteomes" id="UP001314229"/>
    </source>
</evidence>
<reference evidence="3 4" key="1">
    <citation type="submission" date="2024-01" db="EMBL/GenBank/DDBJ databases">
        <authorList>
            <person name="Alioto T."/>
            <person name="Alioto T."/>
            <person name="Gomez Garrido J."/>
        </authorList>
    </citation>
    <scope>NUCLEOTIDE SEQUENCE [LARGE SCALE GENOMIC DNA]</scope>
</reference>
<protein>
    <submittedName>
        <fullName evidence="3">Gag polyprotein</fullName>
    </submittedName>
</protein>
<dbReference type="Pfam" id="PF16297">
    <property type="entry name" value="DUF4939"/>
    <property type="match status" value="1"/>
</dbReference>
<dbReference type="PANTHER" id="PTHR15503">
    <property type="entry name" value="LDOC1 RELATED"/>
    <property type="match status" value="1"/>
</dbReference>
<dbReference type="AlphaFoldDB" id="A0AAV1QDT0"/>
<dbReference type="InterPro" id="IPR032567">
    <property type="entry name" value="RTL1-rel"/>
</dbReference>
<feature type="region of interest" description="Disordered" evidence="1">
    <location>
        <begin position="251"/>
        <end position="273"/>
    </location>
</feature>
<proteinExistence type="predicted"/>
<feature type="non-terminal residue" evidence="3">
    <location>
        <position position="273"/>
    </location>
</feature>
<comment type="caution">
    <text evidence="3">The sequence shown here is derived from an EMBL/GenBank/DDBJ whole genome shotgun (WGS) entry which is preliminary data.</text>
</comment>
<organism evidence="3 4">
    <name type="scientific">Scomber scombrus</name>
    <name type="common">Atlantic mackerel</name>
    <name type="synonym">Scomber vernalis</name>
    <dbReference type="NCBI Taxonomy" id="13677"/>
    <lineage>
        <taxon>Eukaryota</taxon>
        <taxon>Metazoa</taxon>
        <taxon>Chordata</taxon>
        <taxon>Craniata</taxon>
        <taxon>Vertebrata</taxon>
        <taxon>Euteleostomi</taxon>
        <taxon>Actinopterygii</taxon>
        <taxon>Neopterygii</taxon>
        <taxon>Teleostei</taxon>
        <taxon>Neoteleostei</taxon>
        <taxon>Acanthomorphata</taxon>
        <taxon>Pelagiaria</taxon>
        <taxon>Scombriformes</taxon>
        <taxon>Scombridae</taxon>
        <taxon>Scomber</taxon>
    </lineage>
</organism>
<gene>
    <name evidence="3" type="ORF">FSCOSCO3_A011366</name>
</gene>
<keyword evidence="4" id="KW-1185">Reference proteome</keyword>
<accession>A0AAV1QDT0</accession>
<evidence type="ECO:0000313" key="3">
    <source>
        <dbReference type="EMBL" id="CAK6981705.1"/>
    </source>
</evidence>
<dbReference type="Proteomes" id="UP001314229">
    <property type="component" value="Unassembled WGS sequence"/>
</dbReference>
<evidence type="ECO:0000256" key="1">
    <source>
        <dbReference type="SAM" id="MobiDB-lite"/>
    </source>
</evidence>
<dbReference type="EMBL" id="CAWUFR010000875">
    <property type="protein sequence ID" value="CAK6981705.1"/>
    <property type="molecule type" value="Genomic_DNA"/>
</dbReference>
<dbReference type="PANTHER" id="PTHR15503:SF22">
    <property type="entry name" value="TRANSPOSON TY3-I GAG POLYPROTEIN"/>
    <property type="match status" value="1"/>
</dbReference>
<sequence length="273" mass="28982">MSQAGSPGAGNQTPAELGGLIAKQAFDLAELQQELKKAFPTVQSRIAVLENASRSTVGSVASLSMQVSAISGALADIQKSLDTLTAQTPVSGLPDPVANTSPSPPSVAAGSAASPVQAHPQSEPNLVSPRPFDGDFNRCRGFLAQCGLLFTHQPSRYSSDGSRIALVMSLLVDEALSWAIAAVEGNLSLATDYAQFKREFQAVFDHPVDGKDAASRLLGLSDAIKDLIVRDCPETLNDLISLALQMDSRLQERRTDRVHRSSPRQPSHRPATE</sequence>